<reference evidence="1" key="3">
    <citation type="submission" date="2018-07" db="EMBL/GenBank/DDBJ databases">
        <title>WGS assembly of Glycine max.</title>
        <authorList>
            <person name="Schmutz J."/>
            <person name="Cannon S."/>
            <person name="Schlueter J."/>
            <person name="Ma J."/>
            <person name="Mitros T."/>
            <person name="Nelson W."/>
            <person name="Hyten D."/>
            <person name="Song Q."/>
            <person name="Thelen J."/>
            <person name="Cheng J."/>
            <person name="Xu D."/>
            <person name="Hellsten U."/>
            <person name="May G."/>
            <person name="Yu Y."/>
            <person name="Sakurai T."/>
            <person name="Umezawa T."/>
            <person name="Bhattacharyya M."/>
            <person name="Sandhu D."/>
            <person name="Valliyodan B."/>
            <person name="Lindquist E."/>
            <person name="Peto M."/>
            <person name="Grant D."/>
            <person name="Shu S."/>
            <person name="Goodstein D."/>
            <person name="Barry K."/>
            <person name="Futrell-Griggs M."/>
            <person name="Abernathy B."/>
            <person name="Du J."/>
            <person name="Tian Z."/>
            <person name="Zhu L."/>
            <person name="Gill N."/>
            <person name="Joshi T."/>
            <person name="Libault M."/>
            <person name="Sethuraman A."/>
            <person name="Zhang X."/>
            <person name="Shinozaki K."/>
            <person name="Nguyen H."/>
            <person name="Wing R."/>
            <person name="Cregan P."/>
            <person name="Specht J."/>
            <person name="Grimwood J."/>
            <person name="Rokhsar D."/>
            <person name="Stacey G."/>
            <person name="Shoemaker R."/>
            <person name="Jackson S."/>
        </authorList>
    </citation>
    <scope>NUCLEOTIDE SEQUENCE</scope>
    <source>
        <tissue evidence="1">Callus</tissue>
    </source>
</reference>
<gene>
    <name evidence="1" type="ORF">GLYMA_01G056700</name>
</gene>
<name>A0A0R0LGF9_SOYBN</name>
<dbReference type="EMBL" id="CM000834">
    <property type="protein sequence ID" value="KRH75007.1"/>
    <property type="molecule type" value="Genomic_DNA"/>
</dbReference>
<evidence type="ECO:0008006" key="4">
    <source>
        <dbReference type="Google" id="ProtNLM"/>
    </source>
</evidence>
<evidence type="ECO:0000313" key="1">
    <source>
        <dbReference type="EMBL" id="KRH75007.1"/>
    </source>
</evidence>
<dbReference type="Gene3D" id="1.10.340.70">
    <property type="match status" value="1"/>
</dbReference>
<accession>A0A0R0LGF9</accession>
<keyword evidence="3" id="KW-1185">Reference proteome</keyword>
<dbReference type="Proteomes" id="UP000008827">
    <property type="component" value="Chromosome 1"/>
</dbReference>
<organism evidence="1">
    <name type="scientific">Glycine max</name>
    <name type="common">Soybean</name>
    <name type="synonym">Glycine hispida</name>
    <dbReference type="NCBI Taxonomy" id="3847"/>
    <lineage>
        <taxon>Eukaryota</taxon>
        <taxon>Viridiplantae</taxon>
        <taxon>Streptophyta</taxon>
        <taxon>Embryophyta</taxon>
        <taxon>Tracheophyta</taxon>
        <taxon>Spermatophyta</taxon>
        <taxon>Magnoliopsida</taxon>
        <taxon>eudicotyledons</taxon>
        <taxon>Gunneridae</taxon>
        <taxon>Pentapetalae</taxon>
        <taxon>rosids</taxon>
        <taxon>fabids</taxon>
        <taxon>Fabales</taxon>
        <taxon>Fabaceae</taxon>
        <taxon>Papilionoideae</taxon>
        <taxon>50 kb inversion clade</taxon>
        <taxon>NPAAA clade</taxon>
        <taxon>indigoferoid/millettioid clade</taxon>
        <taxon>Phaseoleae</taxon>
        <taxon>Glycine</taxon>
        <taxon>Glycine subgen. Soja</taxon>
    </lineage>
</organism>
<dbReference type="Gramene" id="KRH75007">
    <property type="protein sequence ID" value="KRH75007"/>
    <property type="gene ID" value="GLYMA_01G056700"/>
</dbReference>
<evidence type="ECO:0000313" key="3">
    <source>
        <dbReference type="Proteomes" id="UP000008827"/>
    </source>
</evidence>
<reference evidence="1 2" key="1">
    <citation type="journal article" date="2010" name="Nature">
        <title>Genome sequence of the palaeopolyploid soybean.</title>
        <authorList>
            <person name="Schmutz J."/>
            <person name="Cannon S.B."/>
            <person name="Schlueter J."/>
            <person name="Ma J."/>
            <person name="Mitros T."/>
            <person name="Nelson W."/>
            <person name="Hyten D.L."/>
            <person name="Song Q."/>
            <person name="Thelen J.J."/>
            <person name="Cheng J."/>
            <person name="Xu D."/>
            <person name="Hellsten U."/>
            <person name="May G.D."/>
            <person name="Yu Y."/>
            <person name="Sakurai T."/>
            <person name="Umezawa T."/>
            <person name="Bhattacharyya M.K."/>
            <person name="Sandhu D."/>
            <person name="Valliyodan B."/>
            <person name="Lindquist E."/>
            <person name="Peto M."/>
            <person name="Grant D."/>
            <person name="Shu S."/>
            <person name="Goodstein D."/>
            <person name="Barry K."/>
            <person name="Futrell-Griggs M."/>
            <person name="Abernathy B."/>
            <person name="Du J."/>
            <person name="Tian Z."/>
            <person name="Zhu L."/>
            <person name="Gill N."/>
            <person name="Joshi T."/>
            <person name="Libault M."/>
            <person name="Sethuraman A."/>
            <person name="Zhang X.-C."/>
            <person name="Shinozaki K."/>
            <person name="Nguyen H.T."/>
            <person name="Wing R.A."/>
            <person name="Cregan P."/>
            <person name="Specht J."/>
            <person name="Grimwood J."/>
            <person name="Rokhsar D."/>
            <person name="Stacey G."/>
            <person name="Shoemaker R.C."/>
            <person name="Jackson S.A."/>
        </authorList>
    </citation>
    <scope>NUCLEOTIDE SEQUENCE</scope>
    <source>
        <strain evidence="2">cv. Williams 82</strain>
        <tissue evidence="1">Callus</tissue>
    </source>
</reference>
<reference evidence="2" key="2">
    <citation type="submission" date="2018-02" db="UniProtKB">
        <authorList>
            <consortium name="EnsemblPlants"/>
        </authorList>
    </citation>
    <scope>IDENTIFICATION</scope>
    <source>
        <strain evidence="2">Williams 82</strain>
    </source>
</reference>
<dbReference type="SMR" id="A0A0R0LGF9"/>
<sequence length="74" mass="8386">MIIDGEVLRQGISAPSLKCLENNEAEYVMNEIHKGICSMFSEGRSMASKVFQAGYYWPTMHANCAKYSKRCKEC</sequence>
<protein>
    <recommendedName>
        <fullName evidence="4">Integrase zinc-binding domain-containing protein</fullName>
    </recommendedName>
</protein>
<proteinExistence type="predicted"/>
<dbReference type="OMA" id="HANCAKY"/>
<dbReference type="EnsemblPlants" id="KRH75007">
    <property type="protein sequence ID" value="KRH75007"/>
    <property type="gene ID" value="GLYMA_01G056700"/>
</dbReference>
<evidence type="ECO:0000313" key="2">
    <source>
        <dbReference type="EnsemblPlants" id="KRH75007"/>
    </source>
</evidence>
<dbReference type="AlphaFoldDB" id="A0A0R0LGF9"/>
<dbReference type="InParanoid" id="A0A0R0LGF9"/>